<organism evidence="1">
    <name type="scientific">uncultured Caudovirales phage</name>
    <dbReference type="NCBI Taxonomy" id="2100421"/>
    <lineage>
        <taxon>Viruses</taxon>
        <taxon>Duplodnaviria</taxon>
        <taxon>Heunggongvirae</taxon>
        <taxon>Uroviricota</taxon>
        <taxon>Caudoviricetes</taxon>
        <taxon>Peduoviridae</taxon>
        <taxon>Maltschvirus</taxon>
        <taxon>Maltschvirus maltsch</taxon>
    </lineage>
</organism>
<accession>A0A6J7WXK2</accession>
<name>A0A6J7WXK2_9CAUD</name>
<proteinExistence type="predicted"/>
<gene>
    <name evidence="1" type="ORF">UFOVP247_166</name>
</gene>
<evidence type="ECO:0000313" key="1">
    <source>
        <dbReference type="EMBL" id="CAB5221442.1"/>
    </source>
</evidence>
<reference evidence="1" key="1">
    <citation type="submission" date="2020-05" db="EMBL/GenBank/DDBJ databases">
        <authorList>
            <person name="Chiriac C."/>
            <person name="Salcher M."/>
            <person name="Ghai R."/>
            <person name="Kavagutti S V."/>
        </authorList>
    </citation>
    <scope>NUCLEOTIDE SEQUENCE</scope>
</reference>
<sequence>MLTQETMKLLREIDCTVDLRDYPDDLKYMVDTNWKNEFKKPPKNRRSKEMIVLHTAAGLGAEIALIRSGAFKQSAPITEGAKGLTYVERMTDATCEGLKVQIKSMSSKYDQWLISEGQATSLSQSQHHNALYIVVSYDAISNLKYHYKPRFIFESQAIHTCLKTVNMPYSKFAFDHERAIRKGICLDLRSAA</sequence>
<dbReference type="EMBL" id="LR798288">
    <property type="protein sequence ID" value="CAB5221442.1"/>
    <property type="molecule type" value="Genomic_DNA"/>
</dbReference>
<protein>
    <submittedName>
        <fullName evidence="1">Uncharacterized protein</fullName>
    </submittedName>
</protein>